<evidence type="ECO:0000313" key="3">
    <source>
        <dbReference type="Proteomes" id="UP000598467"/>
    </source>
</evidence>
<comment type="caution">
    <text evidence="2">The sequence shown here is derived from an EMBL/GenBank/DDBJ whole genome shotgun (WGS) entry which is preliminary data.</text>
</comment>
<reference evidence="2" key="1">
    <citation type="submission" date="2020-05" db="EMBL/GenBank/DDBJ databases">
        <title>Identification of trans-AT polyketide cluster in two marine bacteria, producers of a novel glutaramide-containing polyketide sesbanimide D and analogs.</title>
        <authorList>
            <person name="Kacar D."/>
            <person name="Rodriguez P."/>
            <person name="Canedo L."/>
            <person name="Gonzalez E."/>
            <person name="Galan B."/>
            <person name="De La Calle F."/>
            <person name="Garcia J.L."/>
        </authorList>
    </citation>
    <scope>NUCLEOTIDE SEQUENCE</scope>
    <source>
        <strain evidence="2">PHM038</strain>
    </source>
</reference>
<feature type="signal peptide" evidence="1">
    <location>
        <begin position="1"/>
        <end position="19"/>
    </location>
</feature>
<dbReference type="RefSeq" id="WP_190290434.1">
    <property type="nucleotide sequence ID" value="NZ_JABFCZ010000005.1"/>
</dbReference>
<organism evidence="2 3">
    <name type="scientific">Roseibium aggregatum</name>
    <dbReference type="NCBI Taxonomy" id="187304"/>
    <lineage>
        <taxon>Bacteria</taxon>
        <taxon>Pseudomonadati</taxon>
        <taxon>Pseudomonadota</taxon>
        <taxon>Alphaproteobacteria</taxon>
        <taxon>Hyphomicrobiales</taxon>
        <taxon>Stappiaceae</taxon>
        <taxon>Roseibium</taxon>
    </lineage>
</organism>
<accession>A0A926NY56</accession>
<sequence length="146" mass="16539">MVKIGAVVLFLLMTVSAQAQLSAPAGDYYIRSLDPSGNFNGIQEILTRPETGYHKAVYCDTSFWVTRSTIAWTEREAEAGRHLVIINEINKKPEVYCADPEHYVRLEDLGLKKHEVLKARDNAAPVDMQSSRLRTISEAFKHFKQD</sequence>
<dbReference type="AlphaFoldDB" id="A0A926NY56"/>
<protein>
    <submittedName>
        <fullName evidence="2">Uncharacterized protein</fullName>
    </submittedName>
</protein>
<keyword evidence="1" id="KW-0732">Signal</keyword>
<dbReference type="Proteomes" id="UP000598467">
    <property type="component" value="Unassembled WGS sequence"/>
</dbReference>
<proteinExistence type="predicted"/>
<name>A0A926NY56_9HYPH</name>
<gene>
    <name evidence="2" type="ORF">HK439_05790</name>
</gene>
<feature type="chain" id="PRO_5037803131" evidence="1">
    <location>
        <begin position="20"/>
        <end position="146"/>
    </location>
</feature>
<evidence type="ECO:0000313" key="2">
    <source>
        <dbReference type="EMBL" id="MBD1545765.1"/>
    </source>
</evidence>
<evidence type="ECO:0000256" key="1">
    <source>
        <dbReference type="SAM" id="SignalP"/>
    </source>
</evidence>
<dbReference type="EMBL" id="JABFCZ010000005">
    <property type="protein sequence ID" value="MBD1545765.1"/>
    <property type="molecule type" value="Genomic_DNA"/>
</dbReference>